<dbReference type="Pfam" id="PF00172">
    <property type="entry name" value="Zn_clus"/>
    <property type="match status" value="1"/>
</dbReference>
<evidence type="ECO:0000313" key="10">
    <source>
        <dbReference type="Proteomes" id="UP001610335"/>
    </source>
</evidence>
<dbReference type="InterPro" id="IPR001138">
    <property type="entry name" value="Zn2Cys6_DnaBD"/>
</dbReference>
<keyword evidence="6" id="KW-0539">Nucleus</keyword>
<dbReference type="SUPFAM" id="SSF57701">
    <property type="entry name" value="Zn2/Cys6 DNA-binding domain"/>
    <property type="match status" value="1"/>
</dbReference>
<evidence type="ECO:0000256" key="6">
    <source>
        <dbReference type="ARBA" id="ARBA00023242"/>
    </source>
</evidence>
<dbReference type="Proteomes" id="UP001610335">
    <property type="component" value="Unassembled WGS sequence"/>
</dbReference>
<evidence type="ECO:0000256" key="2">
    <source>
        <dbReference type="ARBA" id="ARBA00022833"/>
    </source>
</evidence>
<sequence>MDQTPPPAPQQPTPNGDFPCAICNKTYSRRDLRDRHRRRCIKTIGQERRSKRKSCETCAQKKLRCSMARPACTRCLQIGLQCRYLTPRVPSQDTDGPSSTPSSSAPPATIQPSLLQVEHYDTSAAGSAPWTPFPSANLDPMADAFSATAFQNTDLMAPISWNEEFSISSHSLGQDEEILASISSHYSSDSPSSLFLPADEAHAAQSIRSDSLNNQSDVSMSSLSSNLGSSVDHAAGQSYRDCPHVDFNVDSSAQLAFGRNFVPKFGPLAPYDSEELYQQMFGVLREYPSLILQRDHWSPFIHHRMYRCSMGGMAKPMGVALACVSAHAGSLGSNHGFVDNLINKEREQLVREFQSYLDTQENCLAAVHAVCIYQVMGLFGDNFLPAAIKQSRDMRDMMDQRRTEVERHAELHSSFVLKMTRRLYKHYGDAIRTNHDDEMNWERWKFSESLRRNIFFANTINILGARAGKLNSAYFEPLDDDLILELPLPAPECMWRACSLREWLEAREYALRMVPATTAEEGKPRLTQTLQQLLQDEETGRLDVSGLLPLSRVVLASTKLSPKGYGL</sequence>
<dbReference type="InterPro" id="IPR036864">
    <property type="entry name" value="Zn2-C6_fun-type_DNA-bd_sf"/>
</dbReference>
<accession>A0ABR4I8I6</accession>
<keyword evidence="4" id="KW-0238">DNA-binding</keyword>
<dbReference type="SMART" id="SM00066">
    <property type="entry name" value="GAL4"/>
    <property type="match status" value="1"/>
</dbReference>
<dbReference type="PANTHER" id="PTHR47660">
    <property type="entry name" value="TRANSCRIPTION FACTOR WITH C2H2 AND ZN(2)-CYS(6) DNA BINDING DOMAIN (EUROFUNG)-RELATED-RELATED"/>
    <property type="match status" value="1"/>
</dbReference>
<keyword evidence="2" id="KW-0862">Zinc</keyword>
<evidence type="ECO:0000256" key="7">
    <source>
        <dbReference type="SAM" id="MobiDB-lite"/>
    </source>
</evidence>
<feature type="compositionally biased region" description="Low complexity" evidence="7">
    <location>
        <begin position="90"/>
        <end position="109"/>
    </location>
</feature>
<protein>
    <recommendedName>
        <fullName evidence="8">Zn(2)-C6 fungal-type domain-containing protein</fullName>
    </recommendedName>
</protein>
<evidence type="ECO:0000256" key="1">
    <source>
        <dbReference type="ARBA" id="ARBA00022723"/>
    </source>
</evidence>
<evidence type="ECO:0000259" key="8">
    <source>
        <dbReference type="PROSITE" id="PS50048"/>
    </source>
</evidence>
<dbReference type="PANTHER" id="PTHR47660:SF3">
    <property type="entry name" value="FINGER DOMAIN PROTEIN, PUTATIVE (AFU_ORTHOLOGUE AFUA_4G03310)-RELATED"/>
    <property type="match status" value="1"/>
</dbReference>
<keyword evidence="3" id="KW-0805">Transcription regulation</keyword>
<dbReference type="Gene3D" id="4.10.240.10">
    <property type="entry name" value="Zn(2)-C6 fungal-type DNA-binding domain"/>
    <property type="match status" value="1"/>
</dbReference>
<keyword evidence="10" id="KW-1185">Reference proteome</keyword>
<dbReference type="PRINTS" id="PR00755">
    <property type="entry name" value="AFLATOXINBRP"/>
</dbReference>
<organism evidence="9 10">
    <name type="scientific">Aspergillus cavernicola</name>
    <dbReference type="NCBI Taxonomy" id="176166"/>
    <lineage>
        <taxon>Eukaryota</taxon>
        <taxon>Fungi</taxon>
        <taxon>Dikarya</taxon>
        <taxon>Ascomycota</taxon>
        <taxon>Pezizomycotina</taxon>
        <taxon>Eurotiomycetes</taxon>
        <taxon>Eurotiomycetidae</taxon>
        <taxon>Eurotiales</taxon>
        <taxon>Aspergillaceae</taxon>
        <taxon>Aspergillus</taxon>
        <taxon>Aspergillus subgen. Nidulantes</taxon>
    </lineage>
</organism>
<comment type="caution">
    <text evidence="9">The sequence shown here is derived from an EMBL/GenBank/DDBJ whole genome shotgun (WGS) entry which is preliminary data.</text>
</comment>
<evidence type="ECO:0000313" key="9">
    <source>
        <dbReference type="EMBL" id="KAL2823287.1"/>
    </source>
</evidence>
<keyword evidence="1" id="KW-0479">Metal-binding</keyword>
<dbReference type="CDD" id="cd00067">
    <property type="entry name" value="GAL4"/>
    <property type="match status" value="1"/>
</dbReference>
<proteinExistence type="predicted"/>
<keyword evidence="5" id="KW-0804">Transcription</keyword>
<reference evidence="9 10" key="1">
    <citation type="submission" date="2024-07" db="EMBL/GenBank/DDBJ databases">
        <title>Section-level genome sequencing and comparative genomics of Aspergillus sections Usti and Cavernicolus.</title>
        <authorList>
            <consortium name="Lawrence Berkeley National Laboratory"/>
            <person name="Nybo J.L."/>
            <person name="Vesth T.C."/>
            <person name="Theobald S."/>
            <person name="Frisvad J.C."/>
            <person name="Larsen T.O."/>
            <person name="Kjaerboelling I."/>
            <person name="Rothschild-Mancinelli K."/>
            <person name="Lyhne E.K."/>
            <person name="Kogle M.E."/>
            <person name="Barry K."/>
            <person name="Clum A."/>
            <person name="Na H."/>
            <person name="Ledsgaard L."/>
            <person name="Lin J."/>
            <person name="Lipzen A."/>
            <person name="Kuo A."/>
            <person name="Riley R."/>
            <person name="Mondo S."/>
            <person name="LaButti K."/>
            <person name="Haridas S."/>
            <person name="Pangalinan J."/>
            <person name="Salamov A.A."/>
            <person name="Simmons B.A."/>
            <person name="Magnuson J.K."/>
            <person name="Chen J."/>
            <person name="Drula E."/>
            <person name="Henrissat B."/>
            <person name="Wiebenga A."/>
            <person name="Lubbers R.J."/>
            <person name="Gomes A.C."/>
            <person name="Makela M.R."/>
            <person name="Stajich J."/>
            <person name="Grigoriev I.V."/>
            <person name="Mortensen U.H."/>
            <person name="De vries R.P."/>
            <person name="Baker S.E."/>
            <person name="Andersen M.R."/>
        </authorList>
    </citation>
    <scope>NUCLEOTIDE SEQUENCE [LARGE SCALE GENOMIC DNA]</scope>
    <source>
        <strain evidence="9 10">CBS 600.67</strain>
    </source>
</reference>
<name>A0ABR4I8I6_9EURO</name>
<feature type="domain" description="Zn(2)-C6 fungal-type" evidence="8">
    <location>
        <begin position="54"/>
        <end position="84"/>
    </location>
</feature>
<dbReference type="PROSITE" id="PS00463">
    <property type="entry name" value="ZN2_CY6_FUNGAL_1"/>
    <property type="match status" value="1"/>
</dbReference>
<dbReference type="EMBL" id="JBFXLS010000054">
    <property type="protein sequence ID" value="KAL2823287.1"/>
    <property type="molecule type" value="Genomic_DNA"/>
</dbReference>
<gene>
    <name evidence="9" type="ORF">BDW59DRAFT_180746</name>
</gene>
<evidence type="ECO:0000256" key="4">
    <source>
        <dbReference type="ARBA" id="ARBA00023125"/>
    </source>
</evidence>
<evidence type="ECO:0000256" key="5">
    <source>
        <dbReference type="ARBA" id="ARBA00023163"/>
    </source>
</evidence>
<evidence type="ECO:0000256" key="3">
    <source>
        <dbReference type="ARBA" id="ARBA00023015"/>
    </source>
</evidence>
<feature type="region of interest" description="Disordered" evidence="7">
    <location>
        <begin position="89"/>
        <end position="109"/>
    </location>
</feature>
<dbReference type="PROSITE" id="PS50048">
    <property type="entry name" value="ZN2_CY6_FUNGAL_2"/>
    <property type="match status" value="1"/>
</dbReference>